<comment type="caution">
    <text evidence="1">The sequence shown here is derived from an EMBL/GenBank/DDBJ whole genome shotgun (WGS) entry which is preliminary data.</text>
</comment>
<gene>
    <name evidence="1" type="ORF">T10_9968</name>
</gene>
<dbReference type="EMBL" id="JYDO01000042">
    <property type="protein sequence ID" value="KRZ75115.1"/>
    <property type="molecule type" value="Genomic_DNA"/>
</dbReference>
<dbReference type="AlphaFoldDB" id="A0A0V1MTI8"/>
<sequence length="82" mass="9614">MSCCCLEGFGNLFSDLPIWLVHRSVRESYSMICRLTLKNNMEIFNISRLFWLCKFSIVLKNFCEFNSVHAVIDNNDDADQEQ</sequence>
<evidence type="ECO:0000313" key="1">
    <source>
        <dbReference type="EMBL" id="KRZ75115.1"/>
    </source>
</evidence>
<accession>A0A0V1MTI8</accession>
<keyword evidence="2" id="KW-1185">Reference proteome</keyword>
<proteinExistence type="predicted"/>
<dbReference type="Proteomes" id="UP000054843">
    <property type="component" value="Unassembled WGS sequence"/>
</dbReference>
<reference evidence="1 2" key="1">
    <citation type="submission" date="2015-01" db="EMBL/GenBank/DDBJ databases">
        <title>Evolution of Trichinella species and genotypes.</title>
        <authorList>
            <person name="Korhonen P.K."/>
            <person name="Edoardo P."/>
            <person name="Giuseppe L.R."/>
            <person name="Gasser R.B."/>
        </authorList>
    </citation>
    <scope>NUCLEOTIDE SEQUENCE [LARGE SCALE GENOMIC DNA]</scope>
    <source>
        <strain evidence="1">ISS1980</strain>
    </source>
</reference>
<name>A0A0V1MTI8_9BILA</name>
<protein>
    <submittedName>
        <fullName evidence="1">Uncharacterized protein</fullName>
    </submittedName>
</protein>
<organism evidence="1 2">
    <name type="scientific">Trichinella papuae</name>
    <dbReference type="NCBI Taxonomy" id="268474"/>
    <lineage>
        <taxon>Eukaryota</taxon>
        <taxon>Metazoa</taxon>
        <taxon>Ecdysozoa</taxon>
        <taxon>Nematoda</taxon>
        <taxon>Enoplea</taxon>
        <taxon>Dorylaimia</taxon>
        <taxon>Trichinellida</taxon>
        <taxon>Trichinellidae</taxon>
        <taxon>Trichinella</taxon>
    </lineage>
</organism>
<evidence type="ECO:0000313" key="2">
    <source>
        <dbReference type="Proteomes" id="UP000054843"/>
    </source>
</evidence>